<dbReference type="GO" id="GO:0006369">
    <property type="term" value="P:termination of RNA polymerase II transcription"/>
    <property type="evidence" value="ECO:0007669"/>
    <property type="project" value="TreeGrafter"/>
</dbReference>
<feature type="compositionally biased region" description="Basic and acidic residues" evidence="1">
    <location>
        <begin position="72"/>
        <end position="83"/>
    </location>
</feature>
<dbReference type="Pfam" id="PF13086">
    <property type="entry name" value="AAA_11"/>
    <property type="match status" value="2"/>
</dbReference>
<evidence type="ECO:0000259" key="2">
    <source>
        <dbReference type="Pfam" id="PF13086"/>
    </source>
</evidence>
<protein>
    <recommendedName>
        <fullName evidence="5">RNA helicase</fullName>
    </recommendedName>
</protein>
<dbReference type="CDD" id="cd01670">
    <property type="entry name" value="Death"/>
    <property type="match status" value="1"/>
</dbReference>
<feature type="region of interest" description="Disordered" evidence="1">
    <location>
        <begin position="72"/>
        <end position="92"/>
    </location>
</feature>
<accession>A0A1X7V2I5</accession>
<evidence type="ECO:0000313" key="4">
    <source>
        <dbReference type="EnsemblMetazoa" id="Aqu2.1.33782_001"/>
    </source>
</evidence>
<feature type="region of interest" description="Disordered" evidence="1">
    <location>
        <begin position="1154"/>
        <end position="1232"/>
    </location>
</feature>
<feature type="compositionally biased region" description="Polar residues" evidence="1">
    <location>
        <begin position="1213"/>
        <end position="1225"/>
    </location>
</feature>
<evidence type="ECO:0000256" key="1">
    <source>
        <dbReference type="SAM" id="MobiDB-lite"/>
    </source>
</evidence>
<feature type="domain" description="DNA2/NAM7 helicase-like C-terminal" evidence="3">
    <location>
        <begin position="538"/>
        <end position="741"/>
    </location>
</feature>
<dbReference type="eggNOG" id="KOG1804">
    <property type="taxonomic scope" value="Eukaryota"/>
</dbReference>
<dbReference type="InParanoid" id="A0A1X7V2I5"/>
<dbReference type="Pfam" id="PF13087">
    <property type="entry name" value="AAA_12"/>
    <property type="match status" value="1"/>
</dbReference>
<dbReference type="SUPFAM" id="SSF52540">
    <property type="entry name" value="P-loop containing nucleoside triphosphate hydrolases"/>
    <property type="match status" value="1"/>
</dbReference>
<dbReference type="GO" id="GO:0016604">
    <property type="term" value="C:nuclear body"/>
    <property type="evidence" value="ECO:0007669"/>
    <property type="project" value="TreeGrafter"/>
</dbReference>
<dbReference type="EnsemblMetazoa" id="Aqu2.1.33782_001">
    <property type="protein sequence ID" value="Aqu2.1.33782_001"/>
    <property type="gene ID" value="Aqu2.1.33782"/>
</dbReference>
<evidence type="ECO:0000259" key="3">
    <source>
        <dbReference type="Pfam" id="PF13087"/>
    </source>
</evidence>
<dbReference type="InterPro" id="IPR045055">
    <property type="entry name" value="DNA2/NAM7-like"/>
</dbReference>
<dbReference type="InterPro" id="IPR027417">
    <property type="entry name" value="P-loop_NTPase"/>
</dbReference>
<dbReference type="PANTHER" id="PTHR10887">
    <property type="entry name" value="DNA2/NAM7 HELICASE FAMILY"/>
    <property type="match status" value="1"/>
</dbReference>
<dbReference type="Gene3D" id="3.40.50.300">
    <property type="entry name" value="P-loop containing nucleotide triphosphate hydrolases"/>
    <property type="match status" value="2"/>
</dbReference>
<dbReference type="PANTHER" id="PTHR10887:SF495">
    <property type="entry name" value="HELICASE SENATAXIN ISOFORM X1-RELATED"/>
    <property type="match status" value="1"/>
</dbReference>
<dbReference type="InterPro" id="IPR041677">
    <property type="entry name" value="DNA2/NAM7_AAA_11"/>
</dbReference>
<feature type="domain" description="DNA2/NAM7 helicase helicase" evidence="2">
    <location>
        <begin position="344"/>
        <end position="442"/>
    </location>
</feature>
<sequence length="1249" mass="142798">MFYVKKPPSGLPQSVVKAKMLHELTRFRALCQILLRNSESDVVQGVTLVENYDEVMIPPFVQGIENEYYNKMESKDSDNEQEKRKRKETPLSASSYSIAASSLPTTDANEVSFPVTKVNSKAADPQKRQDLNFDERGQWKVNFEKRLKAVLHNEQFFQELTTSSYRDKFYSLLCYEEAEHIQILSQKCDGTYEIQGCQKLETESKYICQMLGMDDDQVQYATQASEGMVFIDIKNQKDICKGTILISNFRDFSEHFYVSLAIDDFRLLQEKSRHIRSGWYEVNVEFEVKHSYFNSLHQAVISIPYSMVKKITPSSDTISHIPLTASFHLKPAYPHPDLLVDADKQFQALKAIVESPVDHPVIVSGPFGSGKTRIIARAAYEFIQAGLESRCQTRILLCAHHTNTVETYMLKYLCPGFTRMPQVKIIRITRKDSSNFSRNVMNRTLFDFRRDIVIGQHINDCVLVIITTYMSSLQVAKTLNKVRFTHILLDEAAQVREPEAIAPLSLGDAATKVIVAGDTKQVGPSVLVLGEKSKKYGLAQSLLERLEKKYQEFAGKQQDFKYLKYLATNYRCCPEIVKFLSSTIYKYPIACAPKACSEKQHRAIRYPLVFYWCNCNDTPSQDLKGLMEFAADAVVRQAQHYLSFWPREWNHIKMRDVCIISPFRTQLNIIESKLKNVGLGKLTLLPSYLIQGHEFQAVILTTFEPLESDGTSSNPTKSLTNPQIFNTALSRSKSFVVAVGNPFSLLEAEKQFPERCWKHYLSICLDNDTIFFPESYKPNQRDRFKEKLGTALGLLKKAKSAEYTSHKFDNIRKFGIPQMPYLLNYVVTEIPSEWEYFGTNLKIPGSELEAIKMNVTFAGKPDKMFFEVLKLWEKAPNCEAPFTWGTILRVLVSPSIHQERLAKELKNKLISDSENKTDDNEMNIDLCQGLQQSFSSDSASDYGYYDEDDLKKLCSCGDCSLEKIITEGCSNPDSCHRFPILDVKKLPGCKKQQYLYLLVKEAKAINEAFASLLIDVCESMKKRDVSVKTITLYLKSSKLLEITAKSGLTLRETLDNATDIDDVFSIISDISSWFNHHPLGLLINKFGAEEDKTSYETFLEENVMTYLKRSITEIPKDSFDIIIDGNVQLTISSIWYQGSYHDVPFKIEEPIRSTSSQHFPQAKPVHKFHRSQSFPAATDTRSRKRRRQTLERKPTVSAVRQKSSHIKKPQKLHPQSSIKSTGSSSRPKKSTEYLEVEVDLELWTVEVEF</sequence>
<feature type="compositionally biased region" description="Basic residues" evidence="1">
    <location>
        <begin position="1202"/>
        <end position="1211"/>
    </location>
</feature>
<dbReference type="GO" id="GO:0001147">
    <property type="term" value="F:transcription termination site sequence-specific DNA binding"/>
    <property type="evidence" value="ECO:0007669"/>
    <property type="project" value="TreeGrafter"/>
</dbReference>
<name>A0A1X7V2I5_AMPQE</name>
<dbReference type="InterPro" id="IPR041679">
    <property type="entry name" value="DNA2/NAM7-like_C"/>
</dbReference>
<organism evidence="4">
    <name type="scientific">Amphimedon queenslandica</name>
    <name type="common">Sponge</name>
    <dbReference type="NCBI Taxonomy" id="400682"/>
    <lineage>
        <taxon>Eukaryota</taxon>
        <taxon>Metazoa</taxon>
        <taxon>Porifera</taxon>
        <taxon>Demospongiae</taxon>
        <taxon>Heteroscleromorpha</taxon>
        <taxon>Haplosclerida</taxon>
        <taxon>Niphatidae</taxon>
        <taxon>Amphimedon</taxon>
    </lineage>
</organism>
<proteinExistence type="predicted"/>
<feature type="domain" description="DNA2/NAM7 helicase helicase" evidence="2">
    <location>
        <begin position="459"/>
        <end position="526"/>
    </location>
</feature>
<evidence type="ECO:0008006" key="5">
    <source>
        <dbReference type="Google" id="ProtNLM"/>
    </source>
</evidence>
<reference evidence="4" key="1">
    <citation type="submission" date="2017-05" db="UniProtKB">
        <authorList>
            <consortium name="EnsemblMetazoa"/>
        </authorList>
    </citation>
    <scope>IDENTIFICATION</scope>
</reference>
<dbReference type="OrthoDB" id="6513042at2759"/>
<dbReference type="GO" id="GO:0004386">
    <property type="term" value="F:helicase activity"/>
    <property type="evidence" value="ECO:0007669"/>
    <property type="project" value="InterPro"/>
</dbReference>
<dbReference type="AlphaFoldDB" id="A0A1X7V2I5"/>